<dbReference type="RefSeq" id="WP_162670692.1">
    <property type="nucleotide sequence ID" value="NZ_LR593886.1"/>
</dbReference>
<dbReference type="InterPro" id="IPR001492">
    <property type="entry name" value="Flagellin"/>
</dbReference>
<gene>
    <name evidence="6" type="ORF">SOIL9_13110</name>
</gene>
<evidence type="ECO:0000259" key="5">
    <source>
        <dbReference type="Pfam" id="PF00700"/>
    </source>
</evidence>
<dbReference type="PRINTS" id="PR00207">
    <property type="entry name" value="FLAGELLIN"/>
</dbReference>
<comment type="similarity">
    <text evidence="1 3">Belongs to the bacterial flagellin family.</text>
</comment>
<accession>A0A6P2D5Q8</accession>
<dbReference type="Gene3D" id="1.20.1330.10">
    <property type="entry name" value="f41 fragment of flagellin, N-terminal domain"/>
    <property type="match status" value="2"/>
</dbReference>
<reference evidence="6 7" key="1">
    <citation type="submission" date="2019-05" db="EMBL/GenBank/DDBJ databases">
        <authorList>
            <consortium name="Science for Life Laboratories"/>
        </authorList>
    </citation>
    <scope>NUCLEOTIDE SEQUENCE [LARGE SCALE GENOMIC DNA]</scope>
    <source>
        <strain evidence="6">Soil9</strain>
    </source>
</reference>
<dbReference type="EMBL" id="LR593886">
    <property type="protein sequence ID" value="VTR96403.1"/>
    <property type="molecule type" value="Genomic_DNA"/>
</dbReference>
<dbReference type="Gene3D" id="6.10.10.10">
    <property type="entry name" value="Flagellar export chaperone, C-terminal domain"/>
    <property type="match status" value="1"/>
</dbReference>
<evidence type="ECO:0000256" key="3">
    <source>
        <dbReference type="RuleBase" id="RU362073"/>
    </source>
</evidence>
<dbReference type="SUPFAM" id="SSF64518">
    <property type="entry name" value="Phase 1 flagellin"/>
    <property type="match status" value="1"/>
</dbReference>
<sequence>MALSVVNNNASLNAQQNLNRTSTALSKSLERLSTGLKINRGADGPAGLVISEQQRAQIAGLTTAIDNSNKAVSLVQTAEGALNELNTLLTKARGLALDSANSGVQDSAALAANQAEITNALSTINNIANTTKFGSNKLLLNGQAGVLATTITNPSTLGQIKAGATAPTGNQTIAVGAAGGGTITGSGNVAAANLDGSVYTGAGNAAADAAFGAGAGLTISGGGLSASVFVDLSAQTTVAGAVTAIQNQLGSGFTVTATATSAPLVITAKDSNQALTITAATAQTSTNLGITAGTTTGTAGAATLTVKGGGLATAGVVVDLSGLTGASTNATVVNTVQAQLDAAAGTGNFSVALSGGKLQVTSKLSTAAVTLQSGNAATAAITGVANAAAEVGSAGATVSSTSVTNGTATGGRGTGANNITSAALTSSGTLTISGGSLTNSTSIVVSLATGDSSATIVSKVQAALDNASANGGGSGKFTVSGSVGGKLTIQSNVLGSSAINIQSDSAATAAVTGVSNGSADVGVAGNALRVFVGATEATVSTGSQGLGNAVTLGDATTGLTFNVGVASGKATSGSNTVNVTDNSLSFQIGANAGEFSKISIDKVTADRLGTGVSGLNNVATTDLSLINVTTSNGAQDAIKIIDQAITDVSTIRAKLGAFQTNSLESNTNSLRNTLENTTAAQSVIRDTDFASEIANFTRLQTQQQAGATVLGNANQTTALVAQLLRG</sequence>
<keyword evidence="6" id="KW-0282">Flagellum</keyword>
<dbReference type="GO" id="GO:0005198">
    <property type="term" value="F:structural molecule activity"/>
    <property type="evidence" value="ECO:0007669"/>
    <property type="project" value="UniProtKB-UniRule"/>
</dbReference>
<dbReference type="Pfam" id="PF00700">
    <property type="entry name" value="Flagellin_C"/>
    <property type="match status" value="1"/>
</dbReference>
<proteinExistence type="inferred from homology"/>
<dbReference type="PANTHER" id="PTHR42792">
    <property type="entry name" value="FLAGELLIN"/>
    <property type="match status" value="1"/>
</dbReference>
<keyword evidence="6" id="KW-0969">Cilium</keyword>
<comment type="subcellular location">
    <subcellularLocation>
        <location evidence="3">Secreted</location>
    </subcellularLocation>
    <subcellularLocation>
        <location evidence="3">Bacterial flagellum</location>
    </subcellularLocation>
</comment>
<feature type="domain" description="Flagellin N-terminal" evidence="4">
    <location>
        <begin position="7"/>
        <end position="139"/>
    </location>
</feature>
<name>A0A6P2D5Q8_9BACT</name>
<dbReference type="AlphaFoldDB" id="A0A6P2D5Q8"/>
<dbReference type="InterPro" id="IPR046358">
    <property type="entry name" value="Flagellin_C"/>
</dbReference>
<dbReference type="Proteomes" id="UP000464178">
    <property type="component" value="Chromosome"/>
</dbReference>
<evidence type="ECO:0000313" key="7">
    <source>
        <dbReference type="Proteomes" id="UP000464178"/>
    </source>
</evidence>
<evidence type="ECO:0000256" key="2">
    <source>
        <dbReference type="ARBA" id="ARBA00023143"/>
    </source>
</evidence>
<feature type="domain" description="Flagellin C-terminal" evidence="5">
    <location>
        <begin position="638"/>
        <end position="724"/>
    </location>
</feature>
<evidence type="ECO:0000313" key="6">
    <source>
        <dbReference type="EMBL" id="VTR96403.1"/>
    </source>
</evidence>
<dbReference type="GO" id="GO:0009288">
    <property type="term" value="C:bacterial-type flagellum"/>
    <property type="evidence" value="ECO:0007669"/>
    <property type="project" value="UniProtKB-SubCell"/>
</dbReference>
<dbReference type="InterPro" id="IPR001029">
    <property type="entry name" value="Flagellin_N"/>
</dbReference>
<organism evidence="6 7">
    <name type="scientific">Gemmata massiliana</name>
    <dbReference type="NCBI Taxonomy" id="1210884"/>
    <lineage>
        <taxon>Bacteria</taxon>
        <taxon>Pseudomonadati</taxon>
        <taxon>Planctomycetota</taxon>
        <taxon>Planctomycetia</taxon>
        <taxon>Gemmatales</taxon>
        <taxon>Gemmataceae</taxon>
        <taxon>Gemmata</taxon>
    </lineage>
</organism>
<keyword evidence="7" id="KW-1185">Reference proteome</keyword>
<keyword evidence="3" id="KW-0964">Secreted</keyword>
<evidence type="ECO:0000259" key="4">
    <source>
        <dbReference type="Pfam" id="PF00669"/>
    </source>
</evidence>
<comment type="function">
    <text evidence="3">Flagellin is the subunit protein which polymerizes to form the filaments of bacterial flagella.</text>
</comment>
<evidence type="ECO:0000256" key="1">
    <source>
        <dbReference type="ARBA" id="ARBA00005709"/>
    </source>
</evidence>
<dbReference type="Pfam" id="PF00669">
    <property type="entry name" value="Flagellin_N"/>
    <property type="match status" value="1"/>
</dbReference>
<protein>
    <recommendedName>
        <fullName evidence="3">Flagellin</fullName>
    </recommendedName>
</protein>
<dbReference type="PANTHER" id="PTHR42792:SF2">
    <property type="entry name" value="FLAGELLIN"/>
    <property type="match status" value="1"/>
</dbReference>
<dbReference type="GO" id="GO:0005576">
    <property type="term" value="C:extracellular region"/>
    <property type="evidence" value="ECO:0007669"/>
    <property type="project" value="UniProtKB-SubCell"/>
</dbReference>
<keyword evidence="6" id="KW-0966">Cell projection</keyword>
<dbReference type="KEGG" id="gms:SOIL9_13110"/>
<keyword evidence="2 3" id="KW-0975">Bacterial flagellum</keyword>
<dbReference type="InterPro" id="IPR042187">
    <property type="entry name" value="Flagellin_C_sub2"/>
</dbReference>